<protein>
    <submittedName>
        <fullName evidence="2">Uncharacterized protein</fullName>
    </submittedName>
</protein>
<proteinExistence type="predicted"/>
<keyword evidence="3" id="KW-1185">Reference proteome</keyword>
<comment type="caution">
    <text evidence="2">The sequence shown here is derived from an EMBL/GenBank/DDBJ whole genome shotgun (WGS) entry which is preliminary data.</text>
</comment>
<dbReference type="Gene3D" id="3.40.50.850">
    <property type="entry name" value="Isochorismatase-like"/>
    <property type="match status" value="1"/>
</dbReference>
<keyword evidence="1" id="KW-0732">Signal</keyword>
<feature type="chain" id="PRO_5046731218" evidence="1">
    <location>
        <begin position="38"/>
        <end position="172"/>
    </location>
</feature>
<organism evidence="2 3">
    <name type="scientific">Mesorhizobium escarrei</name>
    <dbReference type="NCBI Taxonomy" id="666018"/>
    <lineage>
        <taxon>Bacteria</taxon>
        <taxon>Pseudomonadati</taxon>
        <taxon>Pseudomonadota</taxon>
        <taxon>Alphaproteobacteria</taxon>
        <taxon>Hyphomicrobiales</taxon>
        <taxon>Phyllobacteriaceae</taxon>
        <taxon>Mesorhizobium</taxon>
    </lineage>
</organism>
<evidence type="ECO:0000313" key="2">
    <source>
        <dbReference type="EMBL" id="CAH2408788.1"/>
    </source>
</evidence>
<gene>
    <name evidence="2" type="ORF">MES5069_700016</name>
</gene>
<reference evidence="2 3" key="1">
    <citation type="submission" date="2022-03" db="EMBL/GenBank/DDBJ databases">
        <authorList>
            <person name="Brunel B."/>
        </authorList>
    </citation>
    <scope>NUCLEOTIDE SEQUENCE [LARGE SCALE GENOMIC DNA]</scope>
    <source>
        <strain evidence="2">STM5069sample</strain>
    </source>
</reference>
<name>A0ABM9EHH5_9HYPH</name>
<accession>A0ABM9EHH5</accession>
<dbReference type="EMBL" id="CAKXZT010000169">
    <property type="protein sequence ID" value="CAH2408788.1"/>
    <property type="molecule type" value="Genomic_DNA"/>
</dbReference>
<dbReference type="SUPFAM" id="SSF52499">
    <property type="entry name" value="Isochorismatase-like hydrolases"/>
    <property type="match status" value="1"/>
</dbReference>
<dbReference type="Proteomes" id="UP001153050">
    <property type="component" value="Unassembled WGS sequence"/>
</dbReference>
<evidence type="ECO:0000256" key="1">
    <source>
        <dbReference type="SAM" id="SignalP"/>
    </source>
</evidence>
<feature type="signal peptide" evidence="1">
    <location>
        <begin position="1"/>
        <end position="37"/>
    </location>
</feature>
<evidence type="ECO:0000313" key="3">
    <source>
        <dbReference type="Proteomes" id="UP001153050"/>
    </source>
</evidence>
<dbReference type="InterPro" id="IPR036380">
    <property type="entry name" value="Isochorismatase-like_sf"/>
</dbReference>
<sequence>MLYRRNHHSLQKMRHPFLSVIAICAAAALSAPSAALAQTAPYADPAKPALKKGSMVLDPSRAALVVQNGSMDPKGKAWPVVGETEQQLIPHLDQLFAAAKAAGMVVASSPQHYYHWNHEWQVQGPLEVFQHEVGIFDRKGPYTLSAQQMRLVFGNARVTARFNSGRDIGGSE</sequence>